<accession>A0AAV5K3N2</accession>
<sequence length="270" mass="29574">MVDIASNFQIARISFDGKNCFILLYCHVLNISKVHENVSETEPFVVPGLPNRIEFTKGQLPRNFNPGNNSSMNEVVQKILAAEGGYGVLLTTFEELEAAYVKHTGRFKTAKNGGPASLCNKENSDKAERDNKSSIDENQCLKWLDSQAPNFVICACFGSLIKLTAPQLTELGSALEAANRPFIWVLRGANGKEGMEKWFLEDGFEKRTRGRGPLIGGWAPQVLILSHPAVGGFLTHCGWTSTPDGICAGLPMKTWPLFAELLPGLKLLGH</sequence>
<organism evidence="4 5">
    <name type="scientific">Rubroshorea leprosula</name>
    <dbReference type="NCBI Taxonomy" id="152421"/>
    <lineage>
        <taxon>Eukaryota</taxon>
        <taxon>Viridiplantae</taxon>
        <taxon>Streptophyta</taxon>
        <taxon>Embryophyta</taxon>
        <taxon>Tracheophyta</taxon>
        <taxon>Spermatophyta</taxon>
        <taxon>Magnoliopsida</taxon>
        <taxon>eudicotyledons</taxon>
        <taxon>Gunneridae</taxon>
        <taxon>Pentapetalae</taxon>
        <taxon>rosids</taxon>
        <taxon>malvids</taxon>
        <taxon>Malvales</taxon>
        <taxon>Dipterocarpaceae</taxon>
        <taxon>Rubroshorea</taxon>
    </lineage>
</organism>
<evidence type="ECO:0000313" key="5">
    <source>
        <dbReference type="Proteomes" id="UP001054252"/>
    </source>
</evidence>
<dbReference type="FunFam" id="3.40.50.2000:FF:000056">
    <property type="entry name" value="Glycosyltransferase"/>
    <property type="match status" value="1"/>
</dbReference>
<keyword evidence="2" id="KW-0328">Glycosyltransferase</keyword>
<dbReference type="AlphaFoldDB" id="A0AAV5K3N2"/>
<reference evidence="4 5" key="1">
    <citation type="journal article" date="2021" name="Commun. Biol.">
        <title>The genome of Shorea leprosula (Dipterocarpaceae) highlights the ecological relevance of drought in aseasonal tropical rainforests.</title>
        <authorList>
            <person name="Ng K.K.S."/>
            <person name="Kobayashi M.J."/>
            <person name="Fawcett J.A."/>
            <person name="Hatakeyama M."/>
            <person name="Paape T."/>
            <person name="Ng C.H."/>
            <person name="Ang C.C."/>
            <person name="Tnah L.H."/>
            <person name="Lee C.T."/>
            <person name="Nishiyama T."/>
            <person name="Sese J."/>
            <person name="O'Brien M.J."/>
            <person name="Copetti D."/>
            <person name="Mohd Noor M.I."/>
            <person name="Ong R.C."/>
            <person name="Putra M."/>
            <person name="Sireger I.Z."/>
            <person name="Indrioko S."/>
            <person name="Kosugi Y."/>
            <person name="Izuno A."/>
            <person name="Isagi Y."/>
            <person name="Lee S.L."/>
            <person name="Shimizu K.K."/>
        </authorList>
    </citation>
    <scope>NUCLEOTIDE SEQUENCE [LARGE SCALE GENOMIC DNA]</scope>
    <source>
        <strain evidence="4">214</strain>
    </source>
</reference>
<evidence type="ECO:0000313" key="4">
    <source>
        <dbReference type="EMBL" id="GKV18482.1"/>
    </source>
</evidence>
<dbReference type="GO" id="GO:0035251">
    <property type="term" value="F:UDP-glucosyltransferase activity"/>
    <property type="evidence" value="ECO:0007669"/>
    <property type="project" value="TreeGrafter"/>
</dbReference>
<gene>
    <name evidence="4" type="ORF">SLEP1_g28853</name>
</gene>
<name>A0AAV5K3N2_9ROSI</name>
<evidence type="ECO:0000256" key="1">
    <source>
        <dbReference type="ARBA" id="ARBA00009995"/>
    </source>
</evidence>
<dbReference type="EMBL" id="BPVZ01000050">
    <property type="protein sequence ID" value="GKV18482.1"/>
    <property type="molecule type" value="Genomic_DNA"/>
</dbReference>
<keyword evidence="3" id="KW-0808">Transferase</keyword>
<proteinExistence type="inferred from homology"/>
<dbReference type="CDD" id="cd03784">
    <property type="entry name" value="GT1_Gtf-like"/>
    <property type="match status" value="1"/>
</dbReference>
<dbReference type="PANTHER" id="PTHR48047:SF182">
    <property type="entry name" value="GLYCOSYLTRANSFERASE"/>
    <property type="match status" value="1"/>
</dbReference>
<dbReference type="Gene3D" id="3.40.50.2000">
    <property type="entry name" value="Glycogen Phosphorylase B"/>
    <property type="match status" value="2"/>
</dbReference>
<comment type="caution">
    <text evidence="4">The sequence shown here is derived from an EMBL/GenBank/DDBJ whole genome shotgun (WGS) entry which is preliminary data.</text>
</comment>
<dbReference type="PANTHER" id="PTHR48047">
    <property type="entry name" value="GLYCOSYLTRANSFERASE"/>
    <property type="match status" value="1"/>
</dbReference>
<evidence type="ECO:0000256" key="3">
    <source>
        <dbReference type="ARBA" id="ARBA00022679"/>
    </source>
</evidence>
<comment type="similarity">
    <text evidence="1">Belongs to the UDP-glycosyltransferase family.</text>
</comment>
<dbReference type="Pfam" id="PF00201">
    <property type="entry name" value="UDPGT"/>
    <property type="match status" value="1"/>
</dbReference>
<dbReference type="Proteomes" id="UP001054252">
    <property type="component" value="Unassembled WGS sequence"/>
</dbReference>
<protein>
    <submittedName>
        <fullName evidence="4">Uncharacterized protein</fullName>
    </submittedName>
</protein>
<dbReference type="InterPro" id="IPR002213">
    <property type="entry name" value="UDP_glucos_trans"/>
</dbReference>
<keyword evidence="5" id="KW-1185">Reference proteome</keyword>
<dbReference type="SUPFAM" id="SSF53756">
    <property type="entry name" value="UDP-Glycosyltransferase/glycogen phosphorylase"/>
    <property type="match status" value="1"/>
</dbReference>
<evidence type="ECO:0000256" key="2">
    <source>
        <dbReference type="ARBA" id="ARBA00022676"/>
    </source>
</evidence>